<accession>A0A9R1XR08</accession>
<feature type="transmembrane region" description="Helical" evidence="3">
    <location>
        <begin position="193"/>
        <end position="218"/>
    </location>
</feature>
<evidence type="ECO:0000313" key="4">
    <source>
        <dbReference type="EMBL" id="KAJ0218644.1"/>
    </source>
</evidence>
<keyword evidence="3" id="KW-1133">Transmembrane helix</keyword>
<comment type="subcellular location">
    <subcellularLocation>
        <location evidence="1">Membrane</location>
    </subcellularLocation>
</comment>
<comment type="caution">
    <text evidence="4">The sequence shown here is derived from an EMBL/GenBank/DDBJ whole genome shotgun (WGS) entry which is preliminary data.</text>
</comment>
<organism evidence="4 5">
    <name type="scientific">Lactuca sativa</name>
    <name type="common">Garden lettuce</name>
    <dbReference type="NCBI Taxonomy" id="4236"/>
    <lineage>
        <taxon>Eukaryota</taxon>
        <taxon>Viridiplantae</taxon>
        <taxon>Streptophyta</taxon>
        <taxon>Embryophyta</taxon>
        <taxon>Tracheophyta</taxon>
        <taxon>Spermatophyta</taxon>
        <taxon>Magnoliopsida</taxon>
        <taxon>eudicotyledons</taxon>
        <taxon>Gunneridae</taxon>
        <taxon>Pentapetalae</taxon>
        <taxon>asterids</taxon>
        <taxon>campanulids</taxon>
        <taxon>Asterales</taxon>
        <taxon>Asteraceae</taxon>
        <taxon>Cichorioideae</taxon>
        <taxon>Cichorieae</taxon>
        <taxon>Lactucinae</taxon>
        <taxon>Lactuca</taxon>
    </lineage>
</organism>
<evidence type="ECO:0008006" key="6">
    <source>
        <dbReference type="Google" id="ProtNLM"/>
    </source>
</evidence>
<dbReference type="GO" id="GO:0009506">
    <property type="term" value="C:plasmodesma"/>
    <property type="evidence" value="ECO:0000318"/>
    <property type="project" value="GO_Central"/>
</dbReference>
<gene>
    <name evidence="4" type="ORF">LSAT_V11C300102000</name>
</gene>
<keyword evidence="5" id="KW-1185">Reference proteome</keyword>
<dbReference type="InterPro" id="IPR044839">
    <property type="entry name" value="NDR1-like"/>
</dbReference>
<feature type="transmembrane region" description="Helical" evidence="3">
    <location>
        <begin position="12"/>
        <end position="30"/>
    </location>
</feature>
<evidence type="ECO:0000256" key="3">
    <source>
        <dbReference type="SAM" id="Phobius"/>
    </source>
</evidence>
<dbReference type="OrthoDB" id="1704103at2759"/>
<keyword evidence="3" id="KW-0812">Transmembrane</keyword>
<proteinExistence type="predicted"/>
<dbReference type="GO" id="GO:0005886">
    <property type="term" value="C:plasma membrane"/>
    <property type="evidence" value="ECO:0000318"/>
    <property type="project" value="GO_Central"/>
</dbReference>
<sequence length="219" mass="24589">MAHGLCLENLKIMIYITISSVLLILFIQSLHRKIPSISIEEFYVNTLNNTATGNTTATPTTKNTTIYFDLKLYNHNPVGLYYRPMNLTFSYFPNKTTNSSIPLAVYTLRGFHQDHHKEKHFRDTVMTGGMMVQPGGGSVMVMRVDLVGRVKFKSIAQWKRSVVVGIDVEVDEFTGEKLKKNSIKLIPSGAAQVVDWLICLPAPAVTLLILSCSFNLMFL</sequence>
<dbReference type="Gramene" id="rna-gnl|WGS:NBSK|LSAT_3X1961_mrna">
    <property type="protein sequence ID" value="cds-PLY76871.1"/>
    <property type="gene ID" value="gene-LSAT_3X1961"/>
</dbReference>
<dbReference type="AlphaFoldDB" id="A0A9R1XR08"/>
<name>A0A9R1XR08_LACSA</name>
<reference evidence="4 5" key="1">
    <citation type="journal article" date="2017" name="Nat. Commun.">
        <title>Genome assembly with in vitro proximity ligation data and whole-genome triplication in lettuce.</title>
        <authorList>
            <person name="Reyes-Chin-Wo S."/>
            <person name="Wang Z."/>
            <person name="Yang X."/>
            <person name="Kozik A."/>
            <person name="Arikit S."/>
            <person name="Song C."/>
            <person name="Xia L."/>
            <person name="Froenicke L."/>
            <person name="Lavelle D.O."/>
            <person name="Truco M.J."/>
            <person name="Xia R."/>
            <person name="Zhu S."/>
            <person name="Xu C."/>
            <person name="Xu H."/>
            <person name="Xu X."/>
            <person name="Cox K."/>
            <person name="Korf I."/>
            <person name="Meyers B.C."/>
            <person name="Michelmore R.W."/>
        </authorList>
    </citation>
    <scope>NUCLEOTIDE SEQUENCE [LARGE SCALE GENOMIC DNA]</scope>
    <source>
        <strain evidence="5">cv. Salinas</strain>
        <tissue evidence="4">Seedlings</tissue>
    </source>
</reference>
<protein>
    <recommendedName>
        <fullName evidence="6">Late embryogenesis abundant protein LEA-2 subgroup domain-containing protein</fullName>
    </recommendedName>
</protein>
<dbReference type="PANTHER" id="PTHR31415:SF52">
    <property type="entry name" value="LATE EMBRYOGENESIS ABUNDANT (LEA) HYDROXYPROLINE-RICH GLYCOPROTEIN FAMILY-RELATED"/>
    <property type="match status" value="1"/>
</dbReference>
<evidence type="ECO:0000313" key="5">
    <source>
        <dbReference type="Proteomes" id="UP000235145"/>
    </source>
</evidence>
<dbReference type="PANTHER" id="PTHR31415">
    <property type="entry name" value="OS05G0367900 PROTEIN"/>
    <property type="match status" value="1"/>
</dbReference>
<dbReference type="Proteomes" id="UP000235145">
    <property type="component" value="Unassembled WGS sequence"/>
</dbReference>
<evidence type="ECO:0000256" key="1">
    <source>
        <dbReference type="ARBA" id="ARBA00004370"/>
    </source>
</evidence>
<evidence type="ECO:0000256" key="2">
    <source>
        <dbReference type="ARBA" id="ARBA00023136"/>
    </source>
</evidence>
<dbReference type="EMBL" id="NBSK02000003">
    <property type="protein sequence ID" value="KAJ0218644.1"/>
    <property type="molecule type" value="Genomic_DNA"/>
</dbReference>
<keyword evidence="2 3" id="KW-0472">Membrane</keyword>
<dbReference type="GO" id="GO:0098542">
    <property type="term" value="P:defense response to other organism"/>
    <property type="evidence" value="ECO:0007669"/>
    <property type="project" value="InterPro"/>
</dbReference>